<proteinExistence type="predicted"/>
<dbReference type="Proteomes" id="UP001058074">
    <property type="component" value="Unassembled WGS sequence"/>
</dbReference>
<dbReference type="EMBL" id="BROD01000001">
    <property type="protein sequence ID" value="GKX67438.1"/>
    <property type="molecule type" value="Genomic_DNA"/>
</dbReference>
<organism evidence="1 2">
    <name type="scientific">Inconstantimicrobium mannanitabidum</name>
    <dbReference type="NCBI Taxonomy" id="1604901"/>
    <lineage>
        <taxon>Bacteria</taxon>
        <taxon>Bacillati</taxon>
        <taxon>Bacillota</taxon>
        <taxon>Clostridia</taxon>
        <taxon>Eubacteriales</taxon>
        <taxon>Clostridiaceae</taxon>
        <taxon>Inconstantimicrobium</taxon>
    </lineage>
</organism>
<evidence type="ECO:0000313" key="1">
    <source>
        <dbReference type="EMBL" id="GKX67438.1"/>
    </source>
</evidence>
<protein>
    <submittedName>
        <fullName evidence="1">Uncharacterized protein</fullName>
    </submittedName>
</protein>
<accession>A0ACB5REG6</accession>
<comment type="caution">
    <text evidence="1">The sequence shown here is derived from an EMBL/GenBank/DDBJ whole genome shotgun (WGS) entry which is preliminary data.</text>
</comment>
<evidence type="ECO:0000313" key="2">
    <source>
        <dbReference type="Proteomes" id="UP001058074"/>
    </source>
</evidence>
<keyword evidence="2" id="KW-1185">Reference proteome</keyword>
<name>A0ACB5REG6_9CLOT</name>
<reference evidence="1" key="1">
    <citation type="journal article" date="2025" name="Int. J. Syst. Evol. Microbiol.">
        <title>Inconstantimicrobium mannanitabidum sp. nov., a novel member of the family Clostridiaceae isolated from anoxic soil under the treatment of reductive soil disinfestation.</title>
        <authorList>
            <person name="Ueki A."/>
            <person name="Tonouchi A."/>
            <person name="Honma S."/>
            <person name="Kaku N."/>
            <person name="Ueki K."/>
        </authorList>
    </citation>
    <scope>NUCLEOTIDE SEQUENCE</scope>
    <source>
        <strain evidence="1">TW13</strain>
    </source>
</reference>
<gene>
    <name evidence="1" type="ORF">rsdtw13_26960</name>
</gene>
<sequence length="2968" mass="327726">MNRKKLQALILALIVTSSTITAPNYKAYAESADPTLIALSQIIDNNSITNQASSIPSMTDDPSLTIDENITSNDFESNFYVVDDKKSSNVLQINSISDKISNKNVLAFFNLSKLALTAGDYIDYEVTTTDTSNVDTTKKYTYSNIEAKQYYLPGISTTNINKITVVYNLKHKDGSVAYKSKQVIKASTDTVAPALKITNVNYSLSSSNSVATFKIKVTDDSVMLSKPALYIGGTATPVENADINYDKTSNEYTVTIKNLSQASWKYDFFASDDSFNVSNVTFDSTILPTFDIYKGSVLTDKDFNLRGTLPSGTSSAYINTHAISNNSFVTKLAKNETDLSCNYTYNNYKVNYSAKVLPDNQAPTFSNIKGDSSISLTSDNKMYVKSTDNFTLDGKIADNYISSGMKIDSIDYLLNGYDARSVDLADTTKFTYSDGTFHALLDLSNTSDNDDVTVIIKASDKFNNQSTLIFDVIVDKTIDTPTINLKPSYGVYSDKTGCNFNGSVTPSISTSEPNLDKQNSKIIIKKYINSSDNNPTTYLDTNFNDSVHLDSSVNNTYALKNSISEDGKYEVITHLVDLAGNQISPDSIRTFYIDKTAPIIKFTDAVLQNNDTVYKQSITPTVTITDLFLTKSDIISSKYVDIKIDGNTQTLSSDDITPTLNKDGSTTYSINLTSLPEGHHTLSVKTTDHSNNSSTTNTKDIYVDTTAPTVSQIMGKDDLTLINNNYYRTPFNPYVTVSETNIDKTRSFFTVTKDGSTTIYPFNSPQVSEVYIGDGTKNYILNNIVDSDASYTITEHVQDEAGNIQNTPDEISTFYIDSISKPTISNVPSSPTTSDITPIITVSDHFLNKDNWNAEVDGKKYIYAELNGNAYALTFKEKNGDTITFEGAKISANTAKGVKDNLKVFVLDKAAMALNEEPKTTQINFIKDNEAPTISISKGFPLSNNKPNFYNTDVSPEFTITDNYGFSGTPKVTIINRDTFDLIPFSLSKNDDGNYTLNGININDDGNYRIAISASDTANNPALINGSNGYVYDFTVDKTKPNVDIAFDSYSKSHVHEGIYYNNHDSVTPKVTISDTNFINSGTKVLLNNEDITSKIDPQSNTFDLSYSAEGKYTIEVINTDEAGNSNSAKSTFVLDRTKPVLKFNFKDGDYISNKNFRPIISTENPEDTITNVTINWNPFIDPSNLPILKDNNYTISATATDFAGNVSDDSPKNFTIDTTSPSVSKIKDANGALLIDNSYYRNPFDPYVTVSETNIDKTNSYFIVTKDGITTRYNFDADQVSETYSITGGKCYTLKNVVDSDAAYTITVHVEDKAGNIQNTPDQTSTFYIDSYNAPSIYNIPSDNTNTDITPTITIVDHFLNKDNWNQDINGTKYIRAELNGKAYELTFKEKIGDTIILEGAKISANTAKGINDNLKVFVLDKAAIALNEKPATNEVNFVKDSENPIISISKPFPNSNNKLNFYNSDVSPEFTITDNYGFSHKPNVSIINKNTGEKVPFNLLKNPDGNYTVTGINIHEDGNYKITIDAADTAGNIALFNGTQGYVYNFTVDQTTPSVSINFDDYSKAHMHDGIYYNNHDSVSPKIVISDTNFIDSGTKVYLNSEDITSKIDPESNTFNLTYYAEGKYTIAVVNTDEAGNTSSTNSTFIIDRTKPIVSKIKTENDNLLIDNGYYRNPFNPYITVTEANIDKENSYFNVTKDGKTTKYDFNADQVSEVINSDGSKNYILKNVVDNDAAYTITAHVQDKAENMQSTPDQTSTFCIDSSTIPTISEVPSTPTSNDITPVITVVDHFLNKDNWNNDVNGKKYIYAELDGKSYALTFKEKVGDTITFEGAKISTNTAKNIKDNLKIFVLDKGAMALNEAPKTAEINFIKDSTAPTISISKDFPNSINKPNFYNSDVTPEFTIADNYAFSDAPKVNIINKDTGEAVPFNLLKNADGNYTLKGINIHKDGNYKIAISASDTAGNLALFNDLQGYKYEFTVDQTKPDIKINLDDYSKSHTHNGIYYNNHNSVSPKIVISDTNFINSGTKVFLNNEDITSKIDPKSSTFDLSYYAEGKYTIEVVNTDEAGNTNSTKSTFVIDRTKPVLDYNYNEGDYINTKNFKPVISTEVNEDTVDKVKINGTDYDPKHLPILTDKNYTISAVASDFAGNITEDIPKSFTIDTTPPVVSDIKTKNDEALIDNRYYRNPFNPYVTVTETNIDKINSYFNVTKDGVTTKYDFNDSQVSEVDNGNGTKNYILKNVVNSDAEYTITVHVQDKAKNNQSTPDQTSTFYIDSYTVPRIKNVPSNPTSSDIAPIITVVDHFLNKDNWNQEINGKKYIYAELNGKSYALYFKEKVGDTITFEGAKISANTARGIKDKLKVFLLDKGAIDLNESPATDEVSFVKDSEVPTISISKDFPHSANKPTFYNSDVSPEFAINDNYGFSGTPKVSIINKNTGEGVPFNLTQTSNGNYKLSGINIHNDGNYRITISATDTAGNIALYNGSQGYSYDFTVDQTKPDVKINLDDYSKSHMHNGIYYNNHQSVSPQIAISDTNFISSGTKIYLNGQEITSQINPSTNTFNLNYSAEGKYTIEVVNTDEAGNTNSTQSTLIIDRTKPILKFNFNDGNYINTKNFRPIITTELSEDMIDKVNINGNDYIRPGILPTLSDNKYTISAVGSDFAGNISDQVTKMFTLDTTPPNVTIFGLLEGLLFYNKNITLGSSQSDTNQDILTMTLNGAPYHGEPISAENEYTFIATAIDKAKNVTEKTIKFVIDKTAPTVDFGNIKDNEFYNHVIQPIIKYSDAYGCIPDIKLDGEPYNNQPIDSEGPHTLVVKLTDKAGNVRGPIVFKFYIKTTGPRISVSGIMDGATYIDTVTPQIAVEGDIEPTITLDGASYKKGDAITTPGKHILKVTAYDPNYKTTSEKIVKFTIKINGKNSFFGPNKTILSISGGALSAAILGVLGFFKLKKLRKPRKASSASDNDNPEK</sequence>